<dbReference type="RefSeq" id="WP_167078454.1">
    <property type="nucleotide sequence ID" value="NZ_VVIW01000012.1"/>
</dbReference>
<comment type="caution">
    <text evidence="1">The sequence shown here is derived from an EMBL/GenBank/DDBJ whole genome shotgun (WGS) entry which is preliminary data.</text>
</comment>
<gene>
    <name evidence="1" type="ORF">F1609_20105</name>
</gene>
<name>A0ABX0MBX0_9BURK</name>
<evidence type="ECO:0000313" key="2">
    <source>
        <dbReference type="Proteomes" id="UP000819052"/>
    </source>
</evidence>
<dbReference type="EMBL" id="VVIW01000012">
    <property type="protein sequence ID" value="NHZ42460.1"/>
    <property type="molecule type" value="Genomic_DNA"/>
</dbReference>
<proteinExistence type="predicted"/>
<accession>A0ABX0MBX0</accession>
<organism evidence="1 2">
    <name type="scientific">Massilia aquatica</name>
    <dbReference type="NCBI Taxonomy" id="2609000"/>
    <lineage>
        <taxon>Bacteria</taxon>
        <taxon>Pseudomonadati</taxon>
        <taxon>Pseudomonadota</taxon>
        <taxon>Betaproteobacteria</taxon>
        <taxon>Burkholderiales</taxon>
        <taxon>Oxalobacteraceae</taxon>
        <taxon>Telluria group</taxon>
        <taxon>Massilia</taxon>
    </lineage>
</organism>
<sequence length="151" mass="16929">MSEKLDDLLDKLAIIEGEISAEKGKLTFFGLFKRSSPTESWILIVSSSWSDGDGHPDAIDYIVGKYYAVCDDSERVLIARVAIVDTDDDALEDLLEAYDVEHGRVKIRKNAMSMRSSNAAIFLPANGGKWQRRRTHAGILPINLVKDFRRT</sequence>
<evidence type="ECO:0000313" key="1">
    <source>
        <dbReference type="EMBL" id="NHZ42460.1"/>
    </source>
</evidence>
<dbReference type="Proteomes" id="UP000819052">
    <property type="component" value="Unassembled WGS sequence"/>
</dbReference>
<reference evidence="1 2" key="1">
    <citation type="submission" date="2019-09" db="EMBL/GenBank/DDBJ databases">
        <title>Taxonomy of Antarctic Massilia spp.: description of Massilia rubra sp. nov., Massilia aquatica sp. nov., Massilia mucilaginosa sp. nov., Massilia frigida sp. nov. isolated from streams, lakes and regoliths.</title>
        <authorList>
            <person name="Holochova P."/>
            <person name="Sedlacek I."/>
            <person name="Kralova S."/>
            <person name="Maslanova I."/>
            <person name="Busse H.-J."/>
            <person name="Stankova E."/>
            <person name="Vrbovska V."/>
            <person name="Kovarovic V."/>
            <person name="Bartak M."/>
            <person name="Svec P."/>
            <person name="Pantucek R."/>
        </authorList>
    </citation>
    <scope>NUCLEOTIDE SEQUENCE [LARGE SCALE GENOMIC DNA]</scope>
    <source>
        <strain evidence="1 2">CCM 8693</strain>
    </source>
</reference>
<protein>
    <submittedName>
        <fullName evidence="1">Uncharacterized protein</fullName>
    </submittedName>
</protein>
<keyword evidence="2" id="KW-1185">Reference proteome</keyword>